<dbReference type="RefSeq" id="WP_184048258.1">
    <property type="nucleotide sequence ID" value="NZ_JACIGK010000040.1"/>
</dbReference>
<dbReference type="Pfam" id="PF00356">
    <property type="entry name" value="LacI"/>
    <property type="match status" value="1"/>
</dbReference>
<dbReference type="PANTHER" id="PTHR30146:SF153">
    <property type="entry name" value="LACTOSE OPERON REPRESSOR"/>
    <property type="match status" value="1"/>
</dbReference>
<evidence type="ECO:0000256" key="1">
    <source>
        <dbReference type="ARBA" id="ARBA00023015"/>
    </source>
</evidence>
<feature type="domain" description="HTH lacI-type" evidence="4">
    <location>
        <begin position="17"/>
        <end position="71"/>
    </location>
</feature>
<dbReference type="PROSITE" id="PS00356">
    <property type="entry name" value="HTH_LACI_1"/>
    <property type="match status" value="1"/>
</dbReference>
<keyword evidence="1" id="KW-0805">Transcription regulation</keyword>
<dbReference type="CDD" id="cd01545">
    <property type="entry name" value="PBP1_SalR"/>
    <property type="match status" value="1"/>
</dbReference>
<reference evidence="5 6" key="1">
    <citation type="submission" date="2020-08" db="EMBL/GenBank/DDBJ databases">
        <title>Genome sequencing of Purple Non-Sulfur Bacteria from various extreme environments.</title>
        <authorList>
            <person name="Mayer M."/>
        </authorList>
    </citation>
    <scope>NUCLEOTIDE SEQUENCE [LARGE SCALE GENOMIC DNA]</scope>
    <source>
        <strain evidence="5 6">JA131</strain>
    </source>
</reference>
<dbReference type="GO" id="GO:0003700">
    <property type="term" value="F:DNA-binding transcription factor activity"/>
    <property type="evidence" value="ECO:0007669"/>
    <property type="project" value="TreeGrafter"/>
</dbReference>
<protein>
    <submittedName>
        <fullName evidence="5">LacI family transcriptional regulator</fullName>
    </submittedName>
</protein>
<evidence type="ECO:0000313" key="5">
    <source>
        <dbReference type="EMBL" id="MBB4267954.1"/>
    </source>
</evidence>
<gene>
    <name evidence="5" type="ORF">GGD89_003607</name>
</gene>
<dbReference type="Gene3D" id="1.10.260.40">
    <property type="entry name" value="lambda repressor-like DNA-binding domains"/>
    <property type="match status" value="1"/>
</dbReference>
<evidence type="ECO:0000313" key="6">
    <source>
        <dbReference type="Proteomes" id="UP000554286"/>
    </source>
</evidence>
<proteinExistence type="predicted"/>
<dbReference type="InterPro" id="IPR010982">
    <property type="entry name" value="Lambda_DNA-bd_dom_sf"/>
</dbReference>
<sequence>MRENVKARTPRRRGNAPTLKDVADLAGVSSMTVSRVINKDSAVREETRKRVDRAIKALRYAPNSAAQVLARAGQTKLALLYTNPSNTYLSEVLVGALTGARQRNVQLLVESCHDQEPFSTLSKRLVESRVDGVILPFPFFDVPDIVTPLHDVDMPTATFVSGTPLSGSFEAIIDDRQAAFDMTRHLLCLGHRRIGFIVGNPNYPGSGRRLDGYRCALRESGVADDPDLIVGGDFSYRSGLFAAQTLLDLQHRPTAIFASNDDMAAAVIAAGHRRHLMIPEDLSVCGFDDTSLATTIFPELTTVRQPIAEMAMATVEMLAEAVRQRRRKEPVEPRTQTFSHTIAHRASVGPAAANRNVDNG</sequence>
<dbReference type="PRINTS" id="PR00036">
    <property type="entry name" value="HTHLACI"/>
</dbReference>
<dbReference type="Gene3D" id="3.40.50.2300">
    <property type="match status" value="2"/>
</dbReference>
<dbReference type="Pfam" id="PF13377">
    <property type="entry name" value="Peripla_BP_3"/>
    <property type="match status" value="1"/>
</dbReference>
<evidence type="ECO:0000259" key="4">
    <source>
        <dbReference type="PROSITE" id="PS50932"/>
    </source>
</evidence>
<organism evidence="5 6">
    <name type="scientific">Roseospira visakhapatnamensis</name>
    <dbReference type="NCBI Taxonomy" id="390880"/>
    <lineage>
        <taxon>Bacteria</taxon>
        <taxon>Pseudomonadati</taxon>
        <taxon>Pseudomonadota</taxon>
        <taxon>Alphaproteobacteria</taxon>
        <taxon>Rhodospirillales</taxon>
        <taxon>Rhodospirillaceae</taxon>
        <taxon>Roseospira</taxon>
    </lineage>
</organism>
<dbReference type="InterPro" id="IPR028082">
    <property type="entry name" value="Peripla_BP_I"/>
</dbReference>
<dbReference type="InterPro" id="IPR046335">
    <property type="entry name" value="LacI/GalR-like_sensor"/>
</dbReference>
<comment type="caution">
    <text evidence="5">The sequence shown here is derived from an EMBL/GenBank/DDBJ whole genome shotgun (WGS) entry which is preliminary data.</text>
</comment>
<accession>A0A7W6RG46</accession>
<dbReference type="InterPro" id="IPR000843">
    <property type="entry name" value="HTH_LacI"/>
</dbReference>
<dbReference type="SUPFAM" id="SSF53822">
    <property type="entry name" value="Periplasmic binding protein-like I"/>
    <property type="match status" value="1"/>
</dbReference>
<dbReference type="PROSITE" id="PS50932">
    <property type="entry name" value="HTH_LACI_2"/>
    <property type="match status" value="1"/>
</dbReference>
<name>A0A7W6RG46_9PROT</name>
<dbReference type="SMART" id="SM00354">
    <property type="entry name" value="HTH_LACI"/>
    <property type="match status" value="1"/>
</dbReference>
<keyword evidence="6" id="KW-1185">Reference proteome</keyword>
<dbReference type="Proteomes" id="UP000554286">
    <property type="component" value="Unassembled WGS sequence"/>
</dbReference>
<dbReference type="PANTHER" id="PTHR30146">
    <property type="entry name" value="LACI-RELATED TRANSCRIPTIONAL REPRESSOR"/>
    <property type="match status" value="1"/>
</dbReference>
<evidence type="ECO:0000256" key="2">
    <source>
        <dbReference type="ARBA" id="ARBA00023125"/>
    </source>
</evidence>
<dbReference type="AlphaFoldDB" id="A0A7W6RG46"/>
<dbReference type="GO" id="GO:0000976">
    <property type="term" value="F:transcription cis-regulatory region binding"/>
    <property type="evidence" value="ECO:0007669"/>
    <property type="project" value="TreeGrafter"/>
</dbReference>
<dbReference type="SUPFAM" id="SSF47413">
    <property type="entry name" value="lambda repressor-like DNA-binding domains"/>
    <property type="match status" value="1"/>
</dbReference>
<dbReference type="EMBL" id="JACIGK010000040">
    <property type="protein sequence ID" value="MBB4267954.1"/>
    <property type="molecule type" value="Genomic_DNA"/>
</dbReference>
<keyword evidence="2" id="KW-0238">DNA-binding</keyword>
<keyword evidence="3" id="KW-0804">Transcription</keyword>
<dbReference type="CDD" id="cd01392">
    <property type="entry name" value="HTH_LacI"/>
    <property type="match status" value="1"/>
</dbReference>
<evidence type="ECO:0000256" key="3">
    <source>
        <dbReference type="ARBA" id="ARBA00023163"/>
    </source>
</evidence>